<dbReference type="AlphaFoldDB" id="A0A4Z2I8F2"/>
<keyword evidence="1" id="KW-0808">Transferase</keyword>
<reference evidence="1 2" key="1">
    <citation type="submission" date="2019-03" db="EMBL/GenBank/DDBJ databases">
        <title>First draft genome of Liparis tanakae, snailfish: a comprehensive survey of snailfish specific genes.</title>
        <authorList>
            <person name="Kim W."/>
            <person name="Song I."/>
            <person name="Jeong J.-H."/>
            <person name="Kim D."/>
            <person name="Kim S."/>
            <person name="Ryu S."/>
            <person name="Song J.Y."/>
            <person name="Lee S.K."/>
        </authorList>
    </citation>
    <scope>NUCLEOTIDE SEQUENCE [LARGE SCALE GENOMIC DNA]</scope>
    <source>
        <tissue evidence="1">Muscle</tissue>
    </source>
</reference>
<dbReference type="EMBL" id="SRLO01000122">
    <property type="protein sequence ID" value="TNN73685.1"/>
    <property type="molecule type" value="Genomic_DNA"/>
</dbReference>
<keyword evidence="1" id="KW-0418">Kinase</keyword>
<dbReference type="PANTHER" id="PTHR35075">
    <property type="entry name" value="A-KINASE ANCHOR PROTEIN 14"/>
    <property type="match status" value="1"/>
</dbReference>
<accession>A0A4Z2I8F2</accession>
<dbReference type="GO" id="GO:0034237">
    <property type="term" value="F:protein kinase A regulatory subunit binding"/>
    <property type="evidence" value="ECO:0007669"/>
    <property type="project" value="TreeGrafter"/>
</dbReference>
<name>A0A4Z2I8F2_9TELE</name>
<gene>
    <name evidence="1" type="primary">Akap14</name>
    <name evidence="1" type="ORF">EYF80_016065</name>
</gene>
<evidence type="ECO:0000313" key="1">
    <source>
        <dbReference type="EMBL" id="TNN73685.1"/>
    </source>
</evidence>
<organism evidence="1 2">
    <name type="scientific">Liparis tanakae</name>
    <name type="common">Tanaka's snailfish</name>
    <dbReference type="NCBI Taxonomy" id="230148"/>
    <lineage>
        <taxon>Eukaryota</taxon>
        <taxon>Metazoa</taxon>
        <taxon>Chordata</taxon>
        <taxon>Craniata</taxon>
        <taxon>Vertebrata</taxon>
        <taxon>Euteleostomi</taxon>
        <taxon>Actinopterygii</taxon>
        <taxon>Neopterygii</taxon>
        <taxon>Teleostei</taxon>
        <taxon>Neoteleostei</taxon>
        <taxon>Acanthomorphata</taxon>
        <taxon>Eupercaria</taxon>
        <taxon>Perciformes</taxon>
        <taxon>Cottioidei</taxon>
        <taxon>Cottales</taxon>
        <taxon>Liparidae</taxon>
        <taxon>Liparis</taxon>
    </lineage>
</organism>
<dbReference type="Pfam" id="PF14469">
    <property type="entry name" value="AKAP28"/>
    <property type="match status" value="1"/>
</dbReference>
<evidence type="ECO:0000313" key="2">
    <source>
        <dbReference type="Proteomes" id="UP000314294"/>
    </source>
</evidence>
<sequence>MEESAQLVKTWLERRHLAGEQADESPACKAATVNWVSSEDFSVDVGLNQIGEYIQTWEMHGGWQHSLVFLSSTEEEEEEQHTFYHYQVRCHTTTAQRPIQGTACVYFVAVVSKVDPRLPVEVHFVVESNRLVHTPGRTMFREKWLADVIESKALLLREMDLWLTL</sequence>
<protein>
    <submittedName>
        <fullName evidence="1">A-kinase anchor protein 14</fullName>
    </submittedName>
</protein>
<dbReference type="InterPro" id="IPR025663">
    <property type="entry name" value="AKAP_28"/>
</dbReference>
<dbReference type="PANTHER" id="PTHR35075:SF1">
    <property type="entry name" value="A-KINASE ANCHOR PROTEIN 14"/>
    <property type="match status" value="1"/>
</dbReference>
<dbReference type="InterPro" id="IPR053084">
    <property type="entry name" value="AKAP"/>
</dbReference>
<dbReference type="GO" id="GO:0005952">
    <property type="term" value="C:cAMP-dependent protein kinase complex"/>
    <property type="evidence" value="ECO:0007669"/>
    <property type="project" value="TreeGrafter"/>
</dbReference>
<proteinExistence type="predicted"/>
<comment type="caution">
    <text evidence="1">The sequence shown here is derived from an EMBL/GenBank/DDBJ whole genome shotgun (WGS) entry which is preliminary data.</text>
</comment>
<keyword evidence="2" id="KW-1185">Reference proteome</keyword>
<dbReference type="Proteomes" id="UP000314294">
    <property type="component" value="Unassembled WGS sequence"/>
</dbReference>
<dbReference type="OrthoDB" id="2148342at2759"/>
<dbReference type="GO" id="GO:0016301">
    <property type="term" value="F:kinase activity"/>
    <property type="evidence" value="ECO:0007669"/>
    <property type="project" value="UniProtKB-KW"/>
</dbReference>